<proteinExistence type="predicted"/>
<dbReference type="InterPro" id="IPR000242">
    <property type="entry name" value="PTP_cat"/>
</dbReference>
<feature type="signal peptide" evidence="2">
    <location>
        <begin position="1"/>
        <end position="19"/>
    </location>
</feature>
<evidence type="ECO:0000256" key="2">
    <source>
        <dbReference type="SAM" id="SignalP"/>
    </source>
</evidence>
<dbReference type="SUPFAM" id="SSF52799">
    <property type="entry name" value="(Phosphotyrosine protein) phosphatases II"/>
    <property type="match status" value="1"/>
</dbReference>
<dbReference type="PRINTS" id="PR00700">
    <property type="entry name" value="PRTYPHPHTASE"/>
</dbReference>
<feature type="domain" description="Tyrosine-protein phosphatase" evidence="3">
    <location>
        <begin position="345"/>
        <end position="571"/>
    </location>
</feature>
<dbReference type="EnsemblMetazoa" id="G381.1">
    <property type="protein sequence ID" value="G381.1:cds"/>
    <property type="gene ID" value="G381"/>
</dbReference>
<dbReference type="SMART" id="SM00194">
    <property type="entry name" value="PTPc"/>
    <property type="match status" value="1"/>
</dbReference>
<keyword evidence="1" id="KW-0812">Transmembrane</keyword>
<dbReference type="Gene3D" id="3.90.190.10">
    <property type="entry name" value="Protein tyrosine phosphatase superfamily"/>
    <property type="match status" value="1"/>
</dbReference>
<keyword evidence="1" id="KW-1133">Transmembrane helix</keyword>
<dbReference type="PROSITE" id="PS50056">
    <property type="entry name" value="TYR_PHOSPHATASE_2"/>
    <property type="match status" value="1"/>
</dbReference>
<dbReference type="Proteomes" id="UP000005408">
    <property type="component" value="Unassembled WGS sequence"/>
</dbReference>
<dbReference type="PANTHER" id="PTHR19134:SF449">
    <property type="entry name" value="TYROSINE-PROTEIN PHOSPHATASE 1"/>
    <property type="match status" value="1"/>
</dbReference>
<dbReference type="InterPro" id="IPR050348">
    <property type="entry name" value="Protein-Tyr_Phosphatase"/>
</dbReference>
<reference evidence="5" key="1">
    <citation type="submission" date="2022-08" db="UniProtKB">
        <authorList>
            <consortium name="EnsemblMetazoa"/>
        </authorList>
    </citation>
    <scope>IDENTIFICATION</scope>
    <source>
        <strain evidence="5">05x7-T-G4-1.051#20</strain>
    </source>
</reference>
<dbReference type="PANTHER" id="PTHR19134">
    <property type="entry name" value="RECEPTOR-TYPE TYROSINE-PROTEIN PHOSPHATASE"/>
    <property type="match status" value="1"/>
</dbReference>
<dbReference type="GO" id="GO:0004725">
    <property type="term" value="F:protein tyrosine phosphatase activity"/>
    <property type="evidence" value="ECO:0007669"/>
    <property type="project" value="InterPro"/>
</dbReference>
<dbReference type="Pfam" id="PF00102">
    <property type="entry name" value="Y_phosphatase"/>
    <property type="match status" value="1"/>
</dbReference>
<feature type="transmembrane region" description="Helical" evidence="1">
    <location>
        <begin position="234"/>
        <end position="258"/>
    </location>
</feature>
<evidence type="ECO:0000259" key="4">
    <source>
        <dbReference type="PROSITE" id="PS50056"/>
    </source>
</evidence>
<dbReference type="AlphaFoldDB" id="A0A8W8N3L8"/>
<dbReference type="PROSITE" id="PS50055">
    <property type="entry name" value="TYR_PHOSPHATASE_PTP"/>
    <property type="match status" value="1"/>
</dbReference>
<dbReference type="Gene3D" id="2.60.120.260">
    <property type="entry name" value="Galactose-binding domain-like"/>
    <property type="match status" value="1"/>
</dbReference>
<evidence type="ECO:0000313" key="6">
    <source>
        <dbReference type="Proteomes" id="UP000005408"/>
    </source>
</evidence>
<organism evidence="5 6">
    <name type="scientific">Magallana gigas</name>
    <name type="common">Pacific oyster</name>
    <name type="synonym">Crassostrea gigas</name>
    <dbReference type="NCBI Taxonomy" id="29159"/>
    <lineage>
        <taxon>Eukaryota</taxon>
        <taxon>Metazoa</taxon>
        <taxon>Spiralia</taxon>
        <taxon>Lophotrochozoa</taxon>
        <taxon>Mollusca</taxon>
        <taxon>Bivalvia</taxon>
        <taxon>Autobranchia</taxon>
        <taxon>Pteriomorphia</taxon>
        <taxon>Ostreida</taxon>
        <taxon>Ostreoidea</taxon>
        <taxon>Ostreidae</taxon>
        <taxon>Magallana</taxon>
    </lineage>
</organism>
<feature type="chain" id="PRO_5036481769" evidence="2">
    <location>
        <begin position="20"/>
        <end position="581"/>
    </location>
</feature>
<protein>
    <submittedName>
        <fullName evidence="5">Uncharacterized protein</fullName>
    </submittedName>
</protein>
<evidence type="ECO:0000259" key="3">
    <source>
        <dbReference type="PROSITE" id="PS50055"/>
    </source>
</evidence>
<dbReference type="InterPro" id="IPR003595">
    <property type="entry name" value="Tyr_Pase_cat"/>
</dbReference>
<dbReference type="SUPFAM" id="SSF49785">
    <property type="entry name" value="Galactose-binding domain-like"/>
    <property type="match status" value="1"/>
</dbReference>
<keyword evidence="1" id="KW-0472">Membrane</keyword>
<evidence type="ECO:0000256" key="1">
    <source>
        <dbReference type="SAM" id="Phobius"/>
    </source>
</evidence>
<dbReference type="InterPro" id="IPR029021">
    <property type="entry name" value="Prot-tyrosine_phosphatase-like"/>
</dbReference>
<keyword evidence="2" id="KW-0732">Signal</keyword>
<feature type="domain" description="Tyrosine specific protein phosphatases" evidence="4">
    <location>
        <begin position="487"/>
        <end position="562"/>
    </location>
</feature>
<dbReference type="InterPro" id="IPR008979">
    <property type="entry name" value="Galactose-bd-like_sf"/>
</dbReference>
<dbReference type="SMART" id="SM00404">
    <property type="entry name" value="PTPc_motif"/>
    <property type="match status" value="1"/>
</dbReference>
<keyword evidence="6" id="KW-1185">Reference proteome</keyword>
<accession>A0A8W8N3L8</accession>
<dbReference type="CDD" id="cd00047">
    <property type="entry name" value="PTPc"/>
    <property type="match status" value="1"/>
</dbReference>
<name>A0A8W8N3L8_MAGGI</name>
<sequence length="581" mass="66551">MRNLLCLLLCYAFLVNVFNNIWLCEGKVRVDQSSMVSMNEASEAIDGNPTTYSRTDDRPGQNWTITFDNSFRISCIFIRIRGAGAHKMFYLYVSENDAITNRTFCNEFSFSNTVINEKLIECQTPMHGNKIILQRDGEIQLFEFRPFVVGSDAVYDIISNTHGNCFETPPINNTTKDNISRVEEKCSICIHWITQLCEDLKNKISSADPISNIETNSTPTDENEIDSRDSTFSIFGPLWICMVSLGGSMVLLVPAVLIRIKSKKQKGPENYDIIPLQEIHQNQNDLAGIDSVLNEEERLYSNITSHRIPIDAFIQQVERKKNCNQFSDEFQSLSNDACDFNATAPLREDDYTRLDFDNKDSSNRLNKFNASFIDGCNKKRAYIAAQGPSSSSSIKDFWEMIWENNCTRVVNLTNDSCSEMDFSVRYWPSTDNQIGSFFINIERHDVYEHYIIRQMLVKKINDVNNKGMRIQHFHFTSWHHQSLPECTDSLLCLRELVKGGTAESDGPILVHCSMGTSQTGIFIALDYLLEESIYRGDIDVITCISRLRKQRPSAVQTCDEYIFLHDAVVQYYSKRRQDSTS</sequence>
<evidence type="ECO:0000313" key="5">
    <source>
        <dbReference type="EnsemblMetazoa" id="G381.1:cds"/>
    </source>
</evidence>
<dbReference type="InterPro" id="IPR000387">
    <property type="entry name" value="Tyr_Pase_dom"/>
</dbReference>